<dbReference type="SUPFAM" id="SSF81383">
    <property type="entry name" value="F-box domain"/>
    <property type="match status" value="1"/>
</dbReference>
<dbReference type="SUPFAM" id="SSF52047">
    <property type="entry name" value="RNI-like"/>
    <property type="match status" value="1"/>
</dbReference>
<dbReference type="Proteomes" id="UP000237000">
    <property type="component" value="Unassembled WGS sequence"/>
</dbReference>
<dbReference type="Pfam" id="PF00646">
    <property type="entry name" value="F-box"/>
    <property type="match status" value="1"/>
</dbReference>
<proteinExistence type="predicted"/>
<dbReference type="AlphaFoldDB" id="A0A2P5BIH0"/>
<accession>A0A2P5BIH0</accession>
<evidence type="ECO:0000259" key="2">
    <source>
        <dbReference type="Pfam" id="PF23622"/>
    </source>
</evidence>
<dbReference type="OrthoDB" id="1181031at2759"/>
<dbReference type="PANTHER" id="PTHR34145">
    <property type="entry name" value="OS02G0105600 PROTEIN"/>
    <property type="match status" value="1"/>
</dbReference>
<dbReference type="InParanoid" id="A0A2P5BIH0"/>
<gene>
    <name evidence="3" type="ORF">TorRG33x02_320050</name>
</gene>
<sequence>MATTPSSSYLPEPVIHKILKRLPPKDAIRASATSKPWRLAWITSPVLAFDESIVPFKHSDFFDYVDRSLALWRDRCDNRVNMEKFTLCADVTTEEFFSRLVELVAIATSRSVKVIKLRSCSERFYMVFHSDSLWPLLSACKSFDVLSLRGFQLCLWGSLPEMSSVKKLSLAALFIDENGLKNLLSSLPLLEDLDIGFCLGFVELRISCPKLRTFEVILSENPPQNVVINAPNLQYFLYQRSSYPLGSVGFSNCKLLTTLRIERTEFGTANALDEHLSQIPLLENLMVKACRLREGIRISHSNLKSLTLQHNWRLKKAEIDTPNLRFFKYVGGIFHVSTFRYSSGLLKAELRLASSVFDCTEWFWFIRLRNFLESFSNCKILSLHCYLEGCAEELRDSDMLPDPFYELTHLSISNLSLPITQYSSFLKAMVEIFPGLETLFLETMEARISIEFDEYRYLNWNATVYSSNNDERDKICESIKGATNKILELFGWTDEHYSENESDASIYSDLNNDMNIYAANPHGALDIAL</sequence>
<dbReference type="EMBL" id="JXTC01000515">
    <property type="protein sequence ID" value="PON48556.1"/>
    <property type="molecule type" value="Genomic_DNA"/>
</dbReference>
<feature type="domain" description="At1g61320/AtMIF1 LRR" evidence="2">
    <location>
        <begin position="249"/>
        <end position="448"/>
    </location>
</feature>
<reference evidence="4" key="1">
    <citation type="submission" date="2016-06" db="EMBL/GenBank/DDBJ databases">
        <title>Parallel loss of symbiosis genes in relatives of nitrogen-fixing non-legume Parasponia.</title>
        <authorList>
            <person name="Van Velzen R."/>
            <person name="Holmer R."/>
            <person name="Bu F."/>
            <person name="Rutten L."/>
            <person name="Van Zeijl A."/>
            <person name="Liu W."/>
            <person name="Santuari L."/>
            <person name="Cao Q."/>
            <person name="Sharma T."/>
            <person name="Shen D."/>
            <person name="Roswanjaya Y."/>
            <person name="Wardhani T."/>
            <person name="Kalhor M.S."/>
            <person name="Jansen J."/>
            <person name="Van den Hoogen J."/>
            <person name="Gungor B."/>
            <person name="Hartog M."/>
            <person name="Hontelez J."/>
            <person name="Verver J."/>
            <person name="Yang W.-C."/>
            <person name="Schijlen E."/>
            <person name="Repin R."/>
            <person name="Schilthuizen M."/>
            <person name="Schranz E."/>
            <person name="Heidstra R."/>
            <person name="Miyata K."/>
            <person name="Fedorova E."/>
            <person name="Kohlen W."/>
            <person name="Bisseling T."/>
            <person name="Smit S."/>
            <person name="Geurts R."/>
        </authorList>
    </citation>
    <scope>NUCLEOTIDE SEQUENCE [LARGE SCALE GENOMIC DNA]</scope>
    <source>
        <strain evidence="4">cv. RG33-2</strain>
    </source>
</reference>
<dbReference type="Gene3D" id="3.80.10.10">
    <property type="entry name" value="Ribonuclease Inhibitor"/>
    <property type="match status" value="1"/>
</dbReference>
<comment type="caution">
    <text evidence="3">The sequence shown here is derived from an EMBL/GenBank/DDBJ whole genome shotgun (WGS) entry which is preliminary data.</text>
</comment>
<keyword evidence="4" id="KW-1185">Reference proteome</keyword>
<evidence type="ECO:0000313" key="3">
    <source>
        <dbReference type="EMBL" id="PON48556.1"/>
    </source>
</evidence>
<evidence type="ECO:0000313" key="4">
    <source>
        <dbReference type="Proteomes" id="UP000237000"/>
    </source>
</evidence>
<evidence type="ECO:0000259" key="1">
    <source>
        <dbReference type="Pfam" id="PF00646"/>
    </source>
</evidence>
<organism evidence="3 4">
    <name type="scientific">Trema orientale</name>
    <name type="common">Charcoal tree</name>
    <name type="synonym">Celtis orientalis</name>
    <dbReference type="NCBI Taxonomy" id="63057"/>
    <lineage>
        <taxon>Eukaryota</taxon>
        <taxon>Viridiplantae</taxon>
        <taxon>Streptophyta</taxon>
        <taxon>Embryophyta</taxon>
        <taxon>Tracheophyta</taxon>
        <taxon>Spermatophyta</taxon>
        <taxon>Magnoliopsida</taxon>
        <taxon>eudicotyledons</taxon>
        <taxon>Gunneridae</taxon>
        <taxon>Pentapetalae</taxon>
        <taxon>rosids</taxon>
        <taxon>fabids</taxon>
        <taxon>Rosales</taxon>
        <taxon>Cannabaceae</taxon>
        <taxon>Trema</taxon>
    </lineage>
</organism>
<dbReference type="InterPro" id="IPR001810">
    <property type="entry name" value="F-box_dom"/>
</dbReference>
<dbReference type="InterPro" id="IPR055357">
    <property type="entry name" value="LRR_At1g61320_AtMIF1"/>
</dbReference>
<feature type="domain" description="F-box" evidence="1">
    <location>
        <begin position="10"/>
        <end position="41"/>
    </location>
</feature>
<feature type="domain" description="At1g61320/AtMIF1 LRR" evidence="2">
    <location>
        <begin position="85"/>
        <end position="245"/>
    </location>
</feature>
<dbReference type="InterPro" id="IPR032675">
    <property type="entry name" value="LRR_dom_sf"/>
</dbReference>
<dbReference type="Pfam" id="PF23622">
    <property type="entry name" value="LRR_At1g61320_AtMIF1"/>
    <property type="match status" value="2"/>
</dbReference>
<dbReference type="InterPro" id="IPR036047">
    <property type="entry name" value="F-box-like_dom_sf"/>
</dbReference>
<dbReference type="Gene3D" id="1.20.1280.50">
    <property type="match status" value="1"/>
</dbReference>
<protein>
    <submittedName>
        <fullName evidence="3">F-box domain containing protein</fullName>
    </submittedName>
</protein>
<dbReference type="PANTHER" id="PTHR34145:SF28">
    <property type="entry name" value="F-BOX DOMAIN-CONTAINING PROTEIN"/>
    <property type="match status" value="1"/>
</dbReference>
<name>A0A2P5BIH0_TREOI</name>
<dbReference type="InterPro" id="IPR053772">
    <property type="entry name" value="At1g61320/At1g61330-like"/>
</dbReference>
<dbReference type="STRING" id="63057.A0A2P5BIH0"/>